<evidence type="ECO:0000256" key="4">
    <source>
        <dbReference type="ARBA" id="ARBA00022490"/>
    </source>
</evidence>
<dbReference type="GO" id="GO:0002949">
    <property type="term" value="P:tRNA threonylcarbamoyladenosine modification"/>
    <property type="evidence" value="ECO:0007669"/>
    <property type="project" value="InterPro"/>
</dbReference>
<dbReference type="Pfam" id="PF02367">
    <property type="entry name" value="TsaE"/>
    <property type="match status" value="1"/>
</dbReference>
<keyword evidence="9" id="KW-0460">Magnesium</keyword>
<dbReference type="EMBL" id="JFZV01000005">
    <property type="protein sequence ID" value="KDN14724.1"/>
    <property type="molecule type" value="Genomic_DNA"/>
</dbReference>
<proteinExistence type="inferred from homology"/>
<protein>
    <recommendedName>
        <fullName evidence="3">tRNA threonylcarbamoyladenosine biosynthesis protein TsaE</fullName>
    </recommendedName>
    <alternativeName>
        <fullName evidence="10">t(6)A37 threonylcarbamoyladenosine biosynthesis protein TsaE</fullName>
    </alternativeName>
</protein>
<evidence type="ECO:0000256" key="9">
    <source>
        <dbReference type="ARBA" id="ARBA00022842"/>
    </source>
</evidence>
<evidence type="ECO:0000313" key="11">
    <source>
        <dbReference type="EMBL" id="KDN14724.1"/>
    </source>
</evidence>
<comment type="caution">
    <text evidence="11">The sequence shown here is derived from an EMBL/GenBank/DDBJ whole genome shotgun (WGS) entry which is preliminary data.</text>
</comment>
<evidence type="ECO:0000256" key="8">
    <source>
        <dbReference type="ARBA" id="ARBA00022840"/>
    </source>
</evidence>
<keyword evidence="5" id="KW-0819">tRNA processing</keyword>
<dbReference type="PANTHER" id="PTHR33540:SF2">
    <property type="entry name" value="TRNA THREONYLCARBAMOYLADENOSINE BIOSYNTHESIS PROTEIN TSAE"/>
    <property type="match status" value="1"/>
</dbReference>
<evidence type="ECO:0000256" key="3">
    <source>
        <dbReference type="ARBA" id="ARBA00019010"/>
    </source>
</evidence>
<evidence type="ECO:0000256" key="5">
    <source>
        <dbReference type="ARBA" id="ARBA00022694"/>
    </source>
</evidence>
<dbReference type="Proteomes" id="UP000027170">
    <property type="component" value="Unassembled WGS sequence"/>
</dbReference>
<evidence type="ECO:0000256" key="2">
    <source>
        <dbReference type="ARBA" id="ARBA00007599"/>
    </source>
</evidence>
<dbReference type="PANTHER" id="PTHR33540">
    <property type="entry name" value="TRNA THREONYLCARBAMOYLADENOSINE BIOSYNTHESIS PROTEIN TSAE"/>
    <property type="match status" value="1"/>
</dbReference>
<evidence type="ECO:0000256" key="1">
    <source>
        <dbReference type="ARBA" id="ARBA00004496"/>
    </source>
</evidence>
<dbReference type="InterPro" id="IPR003442">
    <property type="entry name" value="T6A_TsaE"/>
</dbReference>
<keyword evidence="8" id="KW-0067">ATP-binding</keyword>
<evidence type="ECO:0000313" key="12">
    <source>
        <dbReference type="Proteomes" id="UP000027170"/>
    </source>
</evidence>
<gene>
    <name evidence="11" type="ORF">SALWKB29_1183</name>
</gene>
<accession>A0A837AGA0</accession>
<dbReference type="SUPFAM" id="SSF52540">
    <property type="entry name" value="P-loop containing nucleoside triphosphate hydrolases"/>
    <property type="match status" value="1"/>
</dbReference>
<evidence type="ECO:0000256" key="10">
    <source>
        <dbReference type="ARBA" id="ARBA00032441"/>
    </source>
</evidence>
<dbReference type="GO" id="GO:0046872">
    <property type="term" value="F:metal ion binding"/>
    <property type="evidence" value="ECO:0007669"/>
    <property type="project" value="UniProtKB-KW"/>
</dbReference>
<dbReference type="AlphaFoldDB" id="A0A837AGA0"/>
<dbReference type="GO" id="GO:0005524">
    <property type="term" value="F:ATP binding"/>
    <property type="evidence" value="ECO:0007669"/>
    <property type="project" value="UniProtKB-KW"/>
</dbReference>
<keyword evidence="4" id="KW-0963">Cytoplasm</keyword>
<organism evidence="11 12">
    <name type="scientific">Snodgrassella communis</name>
    <dbReference type="NCBI Taxonomy" id="2946699"/>
    <lineage>
        <taxon>Bacteria</taxon>
        <taxon>Pseudomonadati</taxon>
        <taxon>Pseudomonadota</taxon>
        <taxon>Betaproteobacteria</taxon>
        <taxon>Neisseriales</taxon>
        <taxon>Neisseriaceae</taxon>
        <taxon>Snodgrassella</taxon>
    </lineage>
</organism>
<evidence type="ECO:0000256" key="7">
    <source>
        <dbReference type="ARBA" id="ARBA00022741"/>
    </source>
</evidence>
<dbReference type="NCBIfam" id="TIGR00150">
    <property type="entry name" value="T6A_YjeE"/>
    <property type="match status" value="1"/>
</dbReference>
<reference evidence="11 12" key="1">
    <citation type="submission" date="2014-03" db="EMBL/GenBank/DDBJ databases">
        <title>The genomes of two eusocial bee gut symbionts.</title>
        <authorList>
            <person name="Kwong W.K."/>
            <person name="Engel P."/>
            <person name="Koch H."/>
            <person name="Moran N.A."/>
        </authorList>
    </citation>
    <scope>NUCLEOTIDE SEQUENCE [LARGE SCALE GENOMIC DNA]</scope>
    <source>
        <strain evidence="12">wkB29</strain>
    </source>
</reference>
<dbReference type="InterPro" id="IPR027417">
    <property type="entry name" value="P-loop_NTPase"/>
</dbReference>
<dbReference type="GO" id="GO:0005737">
    <property type="term" value="C:cytoplasm"/>
    <property type="evidence" value="ECO:0007669"/>
    <property type="project" value="UniProtKB-SubCell"/>
</dbReference>
<keyword evidence="12" id="KW-1185">Reference proteome</keyword>
<evidence type="ECO:0000256" key="6">
    <source>
        <dbReference type="ARBA" id="ARBA00022723"/>
    </source>
</evidence>
<keyword evidence="7" id="KW-0547">Nucleotide-binding</keyword>
<keyword evidence="6" id="KW-0479">Metal-binding</keyword>
<comment type="subcellular location">
    <subcellularLocation>
        <location evidence="1">Cytoplasm</location>
    </subcellularLocation>
</comment>
<comment type="similarity">
    <text evidence="2">Belongs to the TsaE family.</text>
</comment>
<sequence>MLIKHTMSASQIREIVLASENDTLNLGALFARYISPPLIIWLVGDLGAGKTTFTRGLLNALGYHGAVKSPTYNIVETYPFNGFQLHHFDLYRFQSPEEWLDAGLDELINSDSIILIEWPQLGGDLSPPADIILNITSHGSSRTIQISATTANGTHILDKITE</sequence>
<dbReference type="Gene3D" id="3.40.50.300">
    <property type="entry name" value="P-loop containing nucleotide triphosphate hydrolases"/>
    <property type="match status" value="1"/>
</dbReference>
<name>A0A837AGA0_9NEIS</name>